<feature type="signal peptide" evidence="1">
    <location>
        <begin position="1"/>
        <end position="28"/>
    </location>
</feature>
<proteinExistence type="predicted"/>
<comment type="caution">
    <text evidence="2">The sequence shown here is derived from an EMBL/GenBank/DDBJ whole genome shotgun (WGS) entry which is preliminary data.</text>
</comment>
<accession>A0A6B0YPY8</accession>
<dbReference type="EMBL" id="VXRG01000053">
    <property type="protein sequence ID" value="MXY93010.1"/>
    <property type="molecule type" value="Genomic_DNA"/>
</dbReference>
<dbReference type="GO" id="GO:1990281">
    <property type="term" value="C:efflux pump complex"/>
    <property type="evidence" value="ECO:0007669"/>
    <property type="project" value="TreeGrafter"/>
</dbReference>
<organism evidence="2">
    <name type="scientific">Caldilineaceae bacterium SB0664_bin_27</name>
    <dbReference type="NCBI Taxonomy" id="2605260"/>
    <lineage>
        <taxon>Bacteria</taxon>
        <taxon>Bacillati</taxon>
        <taxon>Chloroflexota</taxon>
        <taxon>Caldilineae</taxon>
        <taxon>Caldilineales</taxon>
        <taxon>Caldilineaceae</taxon>
    </lineage>
</organism>
<keyword evidence="1" id="KW-0732">Signal</keyword>
<dbReference type="AlphaFoldDB" id="A0A6B0YPY8"/>
<feature type="chain" id="PRO_5025530835" evidence="1">
    <location>
        <begin position="29"/>
        <end position="389"/>
    </location>
</feature>
<dbReference type="PANTHER" id="PTHR30469">
    <property type="entry name" value="MULTIDRUG RESISTANCE PROTEIN MDTA"/>
    <property type="match status" value="1"/>
</dbReference>
<dbReference type="Gene3D" id="2.40.30.170">
    <property type="match status" value="1"/>
</dbReference>
<dbReference type="Gene3D" id="6.20.50.140">
    <property type="match status" value="1"/>
</dbReference>
<name>A0A6B0YPY8_9CHLR</name>
<dbReference type="GO" id="GO:0015562">
    <property type="term" value="F:efflux transmembrane transporter activity"/>
    <property type="evidence" value="ECO:0007669"/>
    <property type="project" value="TreeGrafter"/>
</dbReference>
<sequence>MTGGWMAYTKTRTTLLAFCLLLMAGSLAGCEQLPGDVLVTPTPIPTPVPLPKAVHRIERGDIVDSVTLLGMVDSLRRVNLSFRIGGRLNAFLVEPGELVEAGQLLAELDVGFLPHELAKAEKQLEIARLRVQTAQGAKELALSEAQASLDMQSLTLEQGRGGAGEADLARMELAVEAAETKLALLAEQHDREIALYQAEAELKAIDVEMLRDRIGQAQLLAPFDGVVRYTDGEAGQLVAEYAPVMGLAAPDALEIRSSGPGEEALPNLRIGQSVTILFRDYPQREVIGQLMQVSTPGAADEGLPIRVEFAAPELELEIGALADLRIVVERKEDILTIPNVAIHSYFNRRYALVKEGESTIEVDISLGVTDGERTEVLAGLEEDEEVFER</sequence>
<protein>
    <submittedName>
        <fullName evidence="2">HlyD family efflux transporter periplasmic adaptor subunit</fullName>
    </submittedName>
</protein>
<evidence type="ECO:0000313" key="2">
    <source>
        <dbReference type="EMBL" id="MXY93010.1"/>
    </source>
</evidence>
<dbReference type="SUPFAM" id="SSF111369">
    <property type="entry name" value="HlyD-like secretion proteins"/>
    <property type="match status" value="1"/>
</dbReference>
<dbReference type="Gene3D" id="2.40.50.100">
    <property type="match status" value="1"/>
</dbReference>
<gene>
    <name evidence="2" type="ORF">F4Y42_06115</name>
</gene>
<reference evidence="2" key="1">
    <citation type="submission" date="2019-09" db="EMBL/GenBank/DDBJ databases">
        <title>Characterisation of the sponge microbiome using genome-centric metagenomics.</title>
        <authorList>
            <person name="Engelberts J.P."/>
            <person name="Robbins S.J."/>
            <person name="De Goeij J.M."/>
            <person name="Aranda M."/>
            <person name="Bell S.C."/>
            <person name="Webster N.S."/>
        </authorList>
    </citation>
    <scope>NUCLEOTIDE SEQUENCE</scope>
    <source>
        <strain evidence="2">SB0664_bin_27</strain>
    </source>
</reference>
<evidence type="ECO:0000256" key="1">
    <source>
        <dbReference type="SAM" id="SignalP"/>
    </source>
</evidence>